<proteinExistence type="predicted"/>
<evidence type="ECO:0000256" key="2">
    <source>
        <dbReference type="SAM" id="MobiDB-lite"/>
    </source>
</evidence>
<keyword evidence="1" id="KW-0175">Coiled coil</keyword>
<name>B8C9V0_THAPS</name>
<dbReference type="RefSeq" id="XP_002292912.1">
    <property type="nucleotide sequence ID" value="XM_002292876.1"/>
</dbReference>
<evidence type="ECO:0000256" key="1">
    <source>
        <dbReference type="SAM" id="Coils"/>
    </source>
</evidence>
<dbReference type="GeneID" id="7450762"/>
<feature type="region of interest" description="Disordered" evidence="2">
    <location>
        <begin position="444"/>
        <end position="463"/>
    </location>
</feature>
<dbReference type="PaxDb" id="35128-Thaps8559"/>
<evidence type="ECO:0000313" key="3">
    <source>
        <dbReference type="EMBL" id="EED90108.1"/>
    </source>
</evidence>
<dbReference type="InParanoid" id="B8C9V0"/>
<protein>
    <submittedName>
        <fullName evidence="3">Uncharacterized protein</fullName>
    </submittedName>
</protein>
<keyword evidence="4" id="KW-1185">Reference proteome</keyword>
<dbReference type="HOGENOM" id="CLU_481945_0_0_1"/>
<feature type="compositionally biased region" description="Acidic residues" evidence="2">
    <location>
        <begin position="550"/>
        <end position="566"/>
    </location>
</feature>
<gene>
    <name evidence="3" type="ORF">THAPSDRAFT_8559</name>
</gene>
<dbReference type="KEGG" id="tps:THAPSDRAFT_8559"/>
<organism evidence="3 4">
    <name type="scientific">Thalassiosira pseudonana</name>
    <name type="common">Marine diatom</name>
    <name type="synonym">Cyclotella nana</name>
    <dbReference type="NCBI Taxonomy" id="35128"/>
    <lineage>
        <taxon>Eukaryota</taxon>
        <taxon>Sar</taxon>
        <taxon>Stramenopiles</taxon>
        <taxon>Ochrophyta</taxon>
        <taxon>Bacillariophyta</taxon>
        <taxon>Coscinodiscophyceae</taxon>
        <taxon>Thalassiosirophycidae</taxon>
        <taxon>Thalassiosirales</taxon>
        <taxon>Thalassiosiraceae</taxon>
        <taxon>Thalassiosira</taxon>
    </lineage>
</organism>
<reference evidence="3 4" key="2">
    <citation type="journal article" date="2008" name="Nature">
        <title>The Phaeodactylum genome reveals the evolutionary history of diatom genomes.</title>
        <authorList>
            <person name="Bowler C."/>
            <person name="Allen A.E."/>
            <person name="Badger J.H."/>
            <person name="Grimwood J."/>
            <person name="Jabbari K."/>
            <person name="Kuo A."/>
            <person name="Maheswari U."/>
            <person name="Martens C."/>
            <person name="Maumus F."/>
            <person name="Otillar R.P."/>
            <person name="Rayko E."/>
            <person name="Salamov A."/>
            <person name="Vandepoele K."/>
            <person name="Beszteri B."/>
            <person name="Gruber A."/>
            <person name="Heijde M."/>
            <person name="Katinka M."/>
            <person name="Mock T."/>
            <person name="Valentin K."/>
            <person name="Verret F."/>
            <person name="Berges J.A."/>
            <person name="Brownlee C."/>
            <person name="Cadoret J.P."/>
            <person name="Chiovitti A."/>
            <person name="Choi C.J."/>
            <person name="Coesel S."/>
            <person name="De Martino A."/>
            <person name="Detter J.C."/>
            <person name="Durkin C."/>
            <person name="Falciatore A."/>
            <person name="Fournet J."/>
            <person name="Haruta M."/>
            <person name="Huysman M.J."/>
            <person name="Jenkins B.D."/>
            <person name="Jiroutova K."/>
            <person name="Jorgensen R.E."/>
            <person name="Joubert Y."/>
            <person name="Kaplan A."/>
            <person name="Kroger N."/>
            <person name="Kroth P.G."/>
            <person name="La Roche J."/>
            <person name="Lindquist E."/>
            <person name="Lommer M."/>
            <person name="Martin-Jezequel V."/>
            <person name="Lopez P.J."/>
            <person name="Lucas S."/>
            <person name="Mangogna M."/>
            <person name="McGinnis K."/>
            <person name="Medlin L.K."/>
            <person name="Montsant A."/>
            <person name="Oudot-Le Secq M.P."/>
            <person name="Napoli C."/>
            <person name="Obornik M."/>
            <person name="Parker M.S."/>
            <person name="Petit J.L."/>
            <person name="Porcel B.M."/>
            <person name="Poulsen N."/>
            <person name="Robison M."/>
            <person name="Rychlewski L."/>
            <person name="Rynearson T.A."/>
            <person name="Schmutz J."/>
            <person name="Shapiro H."/>
            <person name="Siaut M."/>
            <person name="Stanley M."/>
            <person name="Sussman M.R."/>
            <person name="Taylor A.R."/>
            <person name="Vardi A."/>
            <person name="von Dassow P."/>
            <person name="Vyverman W."/>
            <person name="Willis A."/>
            <person name="Wyrwicz L.S."/>
            <person name="Rokhsar D.S."/>
            <person name="Weissenbach J."/>
            <person name="Armbrust E.V."/>
            <person name="Green B.R."/>
            <person name="Van de Peer Y."/>
            <person name="Grigoriev I.V."/>
        </authorList>
    </citation>
    <scope>NUCLEOTIDE SEQUENCE [LARGE SCALE GENOMIC DNA]</scope>
    <source>
        <strain evidence="3 4">CCMP1335</strain>
    </source>
</reference>
<feature type="region of interest" description="Disordered" evidence="2">
    <location>
        <begin position="493"/>
        <end position="512"/>
    </location>
</feature>
<feature type="coiled-coil region" evidence="1">
    <location>
        <begin position="121"/>
        <end position="194"/>
    </location>
</feature>
<reference evidence="3 4" key="1">
    <citation type="journal article" date="2004" name="Science">
        <title>The genome of the diatom Thalassiosira pseudonana: ecology, evolution, and metabolism.</title>
        <authorList>
            <person name="Armbrust E.V."/>
            <person name="Berges J.A."/>
            <person name="Bowler C."/>
            <person name="Green B.R."/>
            <person name="Martinez D."/>
            <person name="Putnam N.H."/>
            <person name="Zhou S."/>
            <person name="Allen A.E."/>
            <person name="Apt K.E."/>
            <person name="Bechner M."/>
            <person name="Brzezinski M.A."/>
            <person name="Chaal B.K."/>
            <person name="Chiovitti A."/>
            <person name="Davis A.K."/>
            <person name="Demarest M.S."/>
            <person name="Detter J.C."/>
            <person name="Glavina T."/>
            <person name="Goodstein D."/>
            <person name="Hadi M.Z."/>
            <person name="Hellsten U."/>
            <person name="Hildebrand M."/>
            <person name="Jenkins B.D."/>
            <person name="Jurka J."/>
            <person name="Kapitonov V.V."/>
            <person name="Kroger N."/>
            <person name="Lau W.W."/>
            <person name="Lane T.W."/>
            <person name="Larimer F.W."/>
            <person name="Lippmeier J.C."/>
            <person name="Lucas S."/>
            <person name="Medina M."/>
            <person name="Montsant A."/>
            <person name="Obornik M."/>
            <person name="Parker M.S."/>
            <person name="Palenik B."/>
            <person name="Pazour G.J."/>
            <person name="Richardson P.M."/>
            <person name="Rynearson T.A."/>
            <person name="Saito M.A."/>
            <person name="Schwartz D.C."/>
            <person name="Thamatrakoln K."/>
            <person name="Valentin K."/>
            <person name="Vardi A."/>
            <person name="Wilkerson F.P."/>
            <person name="Rokhsar D.S."/>
        </authorList>
    </citation>
    <scope>NUCLEOTIDE SEQUENCE [LARGE SCALE GENOMIC DNA]</scope>
    <source>
        <strain evidence="3 4">CCMP1335</strain>
    </source>
</reference>
<evidence type="ECO:0000313" key="4">
    <source>
        <dbReference type="Proteomes" id="UP000001449"/>
    </source>
</evidence>
<accession>B8C9V0</accession>
<sequence>MSINSSSAVTCLLDDVSSVRSMPLQRDDDYFYYHGNASIRLMEDDGKEGSDRDSKEDAVDHVGALIGFMISHASLEEPKQDVLRSSTDSDVTLDDGVRNELNGIDMMHQHDNIDDVMGLKIAELEYELHAKANEAVELNEKIQHLQELLLKERIEARQTDLELQLKVCDLKRSMKEMRTKIAELERENLDLWERSKGVRVFGCRRRSTFSDAYTPTSTPNDKSDIKSDNADMYVHFPCSRRNSTGVNQSRRRRSLLASSFTSRHEMESTPSVVPTRPSIATMIRHSFNVNSNIKKVPPNITNNNWSSRSPSPVVLDSSENSDDTDVHESQTSWATANEINYQTKLFNDMKNGNRYTSFKDDPTLIDTFQPARVHPRTPRHTELTRTASEQTVTRRRRPSMTNNRRPSFSLIGSMKSLSSPNLFSELLTKNTSVVEDMHLRVSLPNNEVSSSPTSNPKQRRRSFDLGGLLCQRVDDTNDSMPFTMQATRTFERVPLSSRTSKPKPSEPFRRRRSFDIGEILNIKALSSSQQDQDDCFDADSVMWSIGDASETTEEDEKCCSPEDWDR</sequence>
<dbReference type="Proteomes" id="UP000001449">
    <property type="component" value="Chromosome 10"/>
</dbReference>
<dbReference type="EMBL" id="CM000646">
    <property type="protein sequence ID" value="EED90108.1"/>
    <property type="molecule type" value="Genomic_DNA"/>
</dbReference>
<dbReference type="AlphaFoldDB" id="B8C9V0"/>
<feature type="compositionally biased region" description="Polar residues" evidence="2">
    <location>
        <begin position="296"/>
        <end position="310"/>
    </location>
</feature>
<feature type="compositionally biased region" description="Polar residues" evidence="2">
    <location>
        <begin position="444"/>
        <end position="456"/>
    </location>
</feature>
<feature type="region of interest" description="Disordered" evidence="2">
    <location>
        <begin position="296"/>
        <end position="330"/>
    </location>
</feature>
<feature type="region of interest" description="Disordered" evidence="2">
    <location>
        <begin position="546"/>
        <end position="566"/>
    </location>
</feature>
<feature type="region of interest" description="Disordered" evidence="2">
    <location>
        <begin position="374"/>
        <end position="412"/>
    </location>
</feature>